<gene>
    <name evidence="3" type="ORF">HHUSO_G2727</name>
</gene>
<dbReference type="PROSITE" id="PS51444">
    <property type="entry name" value="FH2"/>
    <property type="match status" value="1"/>
</dbReference>
<reference evidence="3 4" key="1">
    <citation type="submission" date="2021-05" db="EMBL/GenBank/DDBJ databases">
        <authorList>
            <person name="Zahm M."/>
            <person name="Klopp C."/>
            <person name="Cabau C."/>
            <person name="Kuhl H."/>
            <person name="Suciu R."/>
            <person name="Ciorpac M."/>
            <person name="Holostenco D."/>
            <person name="Gessner J."/>
            <person name="Wuertz S."/>
            <person name="Hohne C."/>
            <person name="Stock M."/>
            <person name="Gislard M."/>
            <person name="Lluch J."/>
            <person name="Milhes M."/>
            <person name="Lampietro C."/>
            <person name="Lopez Roques C."/>
            <person name="Donnadieu C."/>
            <person name="Du K."/>
            <person name="Schartl M."/>
            <person name="Guiguen Y."/>
        </authorList>
    </citation>
    <scope>NUCLEOTIDE SEQUENCE [LARGE SCALE GENOMIC DNA]</scope>
    <source>
        <strain evidence="3">Hh-F2</strain>
        <tissue evidence="3">Blood</tissue>
    </source>
</reference>
<feature type="compositionally biased region" description="Basic and acidic residues" evidence="1">
    <location>
        <begin position="941"/>
        <end position="950"/>
    </location>
</feature>
<dbReference type="PANTHER" id="PTHR46345">
    <property type="entry name" value="INVERTED FORMIN-2"/>
    <property type="match status" value="1"/>
</dbReference>
<dbReference type="InterPro" id="IPR042201">
    <property type="entry name" value="FH2_Formin_sf"/>
</dbReference>
<comment type="caution">
    <text evidence="3">The sequence shown here is derived from an EMBL/GenBank/DDBJ whole genome shotgun (WGS) entry which is preliminary data.</text>
</comment>
<feature type="region of interest" description="Disordered" evidence="1">
    <location>
        <begin position="795"/>
        <end position="1169"/>
    </location>
</feature>
<dbReference type="PANTHER" id="PTHR46345:SF11">
    <property type="entry name" value="FORMIN-J-LIKE"/>
    <property type="match status" value="1"/>
</dbReference>
<feature type="compositionally biased region" description="Low complexity" evidence="1">
    <location>
        <begin position="889"/>
        <end position="900"/>
    </location>
</feature>
<feature type="compositionally biased region" description="Polar residues" evidence="1">
    <location>
        <begin position="1083"/>
        <end position="1104"/>
    </location>
</feature>
<accession>A0ABR1A7Y4</accession>
<dbReference type="InterPro" id="IPR015425">
    <property type="entry name" value="FH2_Formin"/>
</dbReference>
<dbReference type="Proteomes" id="UP001369086">
    <property type="component" value="Unassembled WGS sequence"/>
</dbReference>
<dbReference type="Pfam" id="PF02181">
    <property type="entry name" value="FH2"/>
    <property type="match status" value="1"/>
</dbReference>
<feature type="domain" description="FH2" evidence="2">
    <location>
        <begin position="76"/>
        <end position="471"/>
    </location>
</feature>
<feature type="compositionally biased region" description="Polar residues" evidence="1">
    <location>
        <begin position="798"/>
        <end position="816"/>
    </location>
</feature>
<organism evidence="3 4">
    <name type="scientific">Huso huso</name>
    <name type="common">Beluga</name>
    <name type="synonym">Acipenser huso</name>
    <dbReference type="NCBI Taxonomy" id="61971"/>
    <lineage>
        <taxon>Eukaryota</taxon>
        <taxon>Metazoa</taxon>
        <taxon>Chordata</taxon>
        <taxon>Craniata</taxon>
        <taxon>Vertebrata</taxon>
        <taxon>Euteleostomi</taxon>
        <taxon>Actinopterygii</taxon>
        <taxon>Chondrostei</taxon>
        <taxon>Acipenseriformes</taxon>
        <taxon>Acipenseridae</taxon>
        <taxon>Huso</taxon>
    </lineage>
</organism>
<dbReference type="Gene3D" id="1.20.58.2220">
    <property type="entry name" value="Formin, FH2 domain"/>
    <property type="match status" value="1"/>
</dbReference>
<feature type="compositionally biased region" description="Polar residues" evidence="1">
    <location>
        <begin position="1119"/>
        <end position="1129"/>
    </location>
</feature>
<feature type="compositionally biased region" description="Basic and acidic residues" evidence="1">
    <location>
        <begin position="858"/>
        <end position="874"/>
    </location>
</feature>
<dbReference type="SUPFAM" id="SSF101447">
    <property type="entry name" value="Formin homology 2 domain (FH2 domain)"/>
    <property type="match status" value="1"/>
</dbReference>
<feature type="compositionally biased region" description="Low complexity" evidence="1">
    <location>
        <begin position="701"/>
        <end position="729"/>
    </location>
</feature>
<dbReference type="EMBL" id="JAHFZB010000002">
    <property type="protein sequence ID" value="KAK6493200.1"/>
    <property type="molecule type" value="Genomic_DNA"/>
</dbReference>
<feature type="compositionally biased region" description="Pro residues" evidence="1">
    <location>
        <begin position="42"/>
        <end position="72"/>
    </location>
</feature>
<evidence type="ECO:0000313" key="4">
    <source>
        <dbReference type="Proteomes" id="UP001369086"/>
    </source>
</evidence>
<feature type="compositionally biased region" description="Polar residues" evidence="1">
    <location>
        <begin position="823"/>
        <end position="833"/>
    </location>
</feature>
<evidence type="ECO:0000259" key="2">
    <source>
        <dbReference type="PROSITE" id="PS51444"/>
    </source>
</evidence>
<dbReference type="SMART" id="SM00498">
    <property type="entry name" value="FH2"/>
    <property type="match status" value="1"/>
</dbReference>
<feature type="compositionally biased region" description="Polar residues" evidence="1">
    <location>
        <begin position="951"/>
        <end position="961"/>
    </location>
</feature>
<feature type="compositionally biased region" description="Polar residues" evidence="1">
    <location>
        <begin position="1140"/>
        <end position="1153"/>
    </location>
</feature>
<evidence type="ECO:0000313" key="3">
    <source>
        <dbReference type="EMBL" id="KAK6493200.1"/>
    </source>
</evidence>
<keyword evidence="4" id="KW-1185">Reference proteome</keyword>
<evidence type="ECO:0000256" key="1">
    <source>
        <dbReference type="SAM" id="MobiDB-lite"/>
    </source>
</evidence>
<feature type="region of interest" description="Disordered" evidence="1">
    <location>
        <begin position="537"/>
        <end position="561"/>
    </location>
</feature>
<feature type="region of interest" description="Disordered" evidence="1">
    <location>
        <begin position="1"/>
        <end position="84"/>
    </location>
</feature>
<feature type="compositionally biased region" description="Low complexity" evidence="1">
    <location>
        <begin position="1023"/>
        <end position="1033"/>
    </location>
</feature>
<proteinExistence type="predicted"/>
<feature type="compositionally biased region" description="Low complexity" evidence="1">
    <location>
        <begin position="1069"/>
        <end position="1082"/>
    </location>
</feature>
<name>A0ABR1A7Y4_HUSHU</name>
<feature type="region of interest" description="Disordered" evidence="1">
    <location>
        <begin position="698"/>
        <end position="764"/>
    </location>
</feature>
<sequence length="1169" mass="128268">MHVMNCLSLVNDKEHQEGESAATGLMPGHPPASTPVSESSPIAPPPPALVPAPPPPPPPPGVPPPPPPPPPGQGNHTQGNRKKKRVRSFFWKTIPEEQVRGKPNIWTLTARRHTYQIDSKTIEELFGQQDEARSTAAADGQNARGSRASFKETKEEVSILDSKRSMNVGIFLKQFKKKNEAIIEDILLGKSEKYGSETLKEMAKLLPESDELKKLKAFKGDASKLPQVDSFMYLLIQVPSFALRIESMVLKEEFFPCCSSLNNEIDIIRVATKELMSCEELHAVLHLVLQAGNLMNAGGYAGNAVGFKLSSLLKLADTKANKPGMNLLHFVALEAQKKDETLLKFSEKLQHVQSAARCVTSVFHVEVTCSSVLCNLLLLMFAKGVVVVVCFLRLQSAVRALEDKEKQRVELRKEGNVLIDFFCEDKETMKLDECFRIFQDFCLKFNKAVKDNWDREFKELAQQKRLRELEEKRHSWAAGDCGSNFGRSSSESDVEMLTKDGLLDFLQQPQSPLSRLSSGRRSRHSLVVMADRELRNILEGPGGEDPSKFNSLPRVNGDQPRKSTAWMDFQNENREFDLKKNMHLNGDQAATLYKNKDAGLQTSALTSNVDSNFNADAHVNNNRSETSALNSSNQGKNACQKSQLTSCGQINVTVERHALITGLQTFDFASPSNNNNNNVCLVNKGDLVVTDLEMANNTSKTPTVSDTSVPLSSLSSQSTTKSDSKTQSSQFTASASPPQKEEEEEDNSTDVSSTTCDTPLPLDSSASNNKKTLFYIGDCTEADCSVTFDYSESCDAHTASNESGNVETQTLDSLQDNNKEQSADSSNLESGSINDAPVSVPHSATTEEGALDGGKTGETTKQKKQEKGKSESNKKTTSVKESPAPKGPSARVSSSGRAVRTLMSSENQNMRKVVPISRLSRSASMAKKTERDPVRDSSSAEMKRPQREHSTVGNKNDQTARTPRHSSLPAEEPKLHRGTPGQASSRWARDPMTRKNSVRKPSAKPVRNIPKPEEKMCRSTMRALAQAQAASEAGKPQTPTSTSKASGAAPSFARNTVASSSRKMKKDMASSSNPSTPSKSATLTRNGPQRQSLHKTTPIRSPQTPKDDENSPRRVASMRVTNRTQQRSETPPPKREPSRKGSSVSDKSLVQTKDSSRVPTDKILSPTWK</sequence>
<protein>
    <submittedName>
        <fullName evidence="3">FH2 domain-containing protein 1-like</fullName>
    </submittedName>
</protein>